<evidence type="ECO:0000313" key="1">
    <source>
        <dbReference type="EMBL" id="CEK28368.1"/>
    </source>
</evidence>
<sequence>MIKKQMPVAKAPARIERLYCNRDRDGLYRLAKVLLRFGSAHRRPMRFHNDA</sequence>
<reference evidence="1" key="1">
    <citation type="journal article" date="2015" name="Genome Announc.">
        <title>Complete Genome Sequence of Yersinia ruckeri Strain CSF007-82, Etiologic Agent of Red Mouth Disease in Salmonid Fish.</title>
        <authorList>
            <person name="Nelson M.C."/>
            <person name="LaPatra S.E."/>
            <person name="Welch T.J."/>
            <person name="Graf J."/>
        </authorList>
    </citation>
    <scope>NUCLEOTIDE SEQUENCE</scope>
    <source>
        <strain evidence="1">CSF007-82</strain>
    </source>
</reference>
<dbReference type="AlphaFoldDB" id="A0A0A8VJ15"/>
<name>A0A0A8VJ15_YERRU</name>
<gene>
    <name evidence="1" type="ORF">CSF007_13180</name>
</gene>
<accession>A0A0A8VJ15</accession>
<protein>
    <submittedName>
        <fullName evidence="1">Uncharacterized protein</fullName>
    </submittedName>
</protein>
<dbReference type="EMBL" id="LN681231">
    <property type="protein sequence ID" value="CEK28368.1"/>
    <property type="molecule type" value="Genomic_DNA"/>
</dbReference>
<organism evidence="1">
    <name type="scientific">Yersinia ruckeri</name>
    <dbReference type="NCBI Taxonomy" id="29486"/>
    <lineage>
        <taxon>Bacteria</taxon>
        <taxon>Pseudomonadati</taxon>
        <taxon>Pseudomonadota</taxon>
        <taxon>Gammaproteobacteria</taxon>
        <taxon>Enterobacterales</taxon>
        <taxon>Yersiniaceae</taxon>
        <taxon>Yersinia</taxon>
    </lineage>
</organism>
<proteinExistence type="predicted"/>